<dbReference type="RefSeq" id="WP_004794969.1">
    <property type="nucleotide sequence ID" value="NZ_LR215010.1"/>
</dbReference>
<feature type="transmembrane region" description="Helical" evidence="1">
    <location>
        <begin position="56"/>
        <end position="77"/>
    </location>
</feature>
<keyword evidence="1" id="KW-0472">Membrane</keyword>
<dbReference type="AlphaFoldDB" id="A0A449AQQ5"/>
<accession>A0A449AQQ5</accession>
<evidence type="ECO:0000256" key="1">
    <source>
        <dbReference type="SAM" id="Phobius"/>
    </source>
</evidence>
<sequence length="175" mass="20175">MSENTKKDVEKEILKVTFKAKRKSNLRWIFLGLAILFMIIAMITFVIGALNIDSNLVSIGGLSMGLFVLFFMVFIFISKWPNIDYTKQECTITNKRVYGHKFNIKNLPNGKRLINQQKDFFSIRVSYIDHVIIDANTGDLVINYDVDKSLRLLEVNDKSTVLKTIEDLALEKETF</sequence>
<organism evidence="2 3">
    <name type="scientific">Mycoplasmopsis canis</name>
    <dbReference type="NCBI Taxonomy" id="29555"/>
    <lineage>
        <taxon>Bacteria</taxon>
        <taxon>Bacillati</taxon>
        <taxon>Mycoplasmatota</taxon>
        <taxon>Mycoplasmoidales</taxon>
        <taxon>Metamycoplasmataceae</taxon>
        <taxon>Mycoplasmopsis</taxon>
    </lineage>
</organism>
<gene>
    <name evidence="2" type="ORF">NCTC10146_00367</name>
</gene>
<name>A0A449AQQ5_9BACT</name>
<keyword evidence="1" id="KW-0812">Transmembrane</keyword>
<dbReference type="Proteomes" id="UP000290495">
    <property type="component" value="Chromosome"/>
</dbReference>
<feature type="transmembrane region" description="Helical" evidence="1">
    <location>
        <begin position="28"/>
        <end position="50"/>
    </location>
</feature>
<proteinExistence type="predicted"/>
<evidence type="ECO:0000313" key="3">
    <source>
        <dbReference type="Proteomes" id="UP000290495"/>
    </source>
</evidence>
<keyword evidence="1" id="KW-1133">Transmembrane helix</keyword>
<dbReference type="EMBL" id="LR215010">
    <property type="protein sequence ID" value="VEU68904.1"/>
    <property type="molecule type" value="Genomic_DNA"/>
</dbReference>
<reference evidence="2 3" key="1">
    <citation type="submission" date="2019-01" db="EMBL/GenBank/DDBJ databases">
        <authorList>
            <consortium name="Pathogen Informatics"/>
        </authorList>
    </citation>
    <scope>NUCLEOTIDE SEQUENCE [LARGE SCALE GENOMIC DNA]</scope>
    <source>
        <strain evidence="2 3">NCTC10146</strain>
    </source>
</reference>
<evidence type="ECO:0000313" key="2">
    <source>
        <dbReference type="EMBL" id="VEU68904.1"/>
    </source>
</evidence>
<protein>
    <submittedName>
        <fullName evidence="2">Uncharacterized protein</fullName>
    </submittedName>
</protein>